<evidence type="ECO:0000256" key="1">
    <source>
        <dbReference type="ARBA" id="ARBA00022801"/>
    </source>
</evidence>
<proteinExistence type="predicted"/>
<evidence type="ECO:0000259" key="4">
    <source>
        <dbReference type="Pfam" id="PF08450"/>
    </source>
</evidence>
<dbReference type="Gene3D" id="2.120.10.30">
    <property type="entry name" value="TolB, C-terminal domain"/>
    <property type="match status" value="1"/>
</dbReference>
<evidence type="ECO:0000313" key="5">
    <source>
        <dbReference type="EMBL" id="KAF0689438.1"/>
    </source>
</evidence>
<dbReference type="OrthoDB" id="78789at2759"/>
<name>A0A6A4XZP0_9STRA</name>
<feature type="signal peptide" evidence="3">
    <location>
        <begin position="1"/>
        <end position="17"/>
    </location>
</feature>
<feature type="non-terminal residue" evidence="5">
    <location>
        <position position="546"/>
    </location>
</feature>
<feature type="region of interest" description="Disordered" evidence="2">
    <location>
        <begin position="59"/>
        <end position="121"/>
    </location>
</feature>
<evidence type="ECO:0000256" key="3">
    <source>
        <dbReference type="SAM" id="SignalP"/>
    </source>
</evidence>
<accession>A0A6A4XZP0</accession>
<dbReference type="SUPFAM" id="SSF63829">
    <property type="entry name" value="Calcium-dependent phosphotriesterase"/>
    <property type="match status" value="1"/>
</dbReference>
<dbReference type="AlphaFoldDB" id="A0A6A4XZP0"/>
<sequence length="546" mass="56669">MKLFLTAALACLATIDALQLNAVVFQNLSDNQLPLSLIASPVNSLPISYATLAPTPVPTTTTAVPTTSTTSTVPATTVSTSTPSTSAPVTTATATNAATTSAPTTTAAPVTTTAAPSTTTTAIPASTTAAPVTTTVAPATTTAAPSPPVDVLAILRADASQSSTAPANNNYNQLSAFETMVTVTDSSKPTMNGRRLGEASSTDLTLNLMFCNAKSNGLVSYTSQKPVSSSSYSTVFGTKEPDVEGKCYDYSVKVDTISVAAGCNAQNSPQGCGDVLNPGCGGLSVDPLTKQIYVARTGGRTIGKLHYVTASNTCDGRVLDWLVRYHGKKFNGPADVTFTSTGNLYFTDSPFALASSIDQLLSPNLTVLDAKRDLSFNGVFVRPVRGNGTQVIDANMTRPRGIAFSPEEDVLYVANADASAPYVKAFQLFANGTTNCARTFFDFSTHVTKDTTPCLRPYPTSVQVDSDGFVYVAMCHSIFVLNAAGTLLGRIDADAAITSITLSTGHMFINAQSDIYAVAMDSAFGNAQPTVANPQTSCDVVTAGQV</sequence>
<dbReference type="EMBL" id="VJMH01006447">
    <property type="protein sequence ID" value="KAF0689438.1"/>
    <property type="molecule type" value="Genomic_DNA"/>
</dbReference>
<dbReference type="InterPro" id="IPR013658">
    <property type="entry name" value="SGL"/>
</dbReference>
<feature type="domain" description="SMP-30/Gluconolactonase/LRE-like region" evidence="4">
    <location>
        <begin position="313"/>
        <end position="503"/>
    </location>
</feature>
<dbReference type="GO" id="GO:0016787">
    <property type="term" value="F:hydrolase activity"/>
    <property type="evidence" value="ECO:0007669"/>
    <property type="project" value="UniProtKB-KW"/>
</dbReference>
<dbReference type="InterPro" id="IPR051262">
    <property type="entry name" value="SMP-30/CGR1_Lactonase"/>
</dbReference>
<dbReference type="InterPro" id="IPR011042">
    <property type="entry name" value="6-blade_b-propeller_TolB-like"/>
</dbReference>
<keyword evidence="1" id="KW-0378">Hydrolase</keyword>
<evidence type="ECO:0000256" key="2">
    <source>
        <dbReference type="SAM" id="MobiDB-lite"/>
    </source>
</evidence>
<protein>
    <recommendedName>
        <fullName evidence="4">SMP-30/Gluconolactonase/LRE-like region domain-containing protein</fullName>
    </recommendedName>
</protein>
<dbReference type="PANTHER" id="PTHR47572:SF4">
    <property type="entry name" value="LACTONASE DRP35"/>
    <property type="match status" value="1"/>
</dbReference>
<comment type="caution">
    <text evidence="5">The sequence shown here is derived from an EMBL/GenBank/DDBJ whole genome shotgun (WGS) entry which is preliminary data.</text>
</comment>
<feature type="chain" id="PRO_5025369521" description="SMP-30/Gluconolactonase/LRE-like region domain-containing protein" evidence="3">
    <location>
        <begin position="18"/>
        <end position="546"/>
    </location>
</feature>
<dbReference type="Pfam" id="PF08450">
    <property type="entry name" value="SGL"/>
    <property type="match status" value="1"/>
</dbReference>
<keyword evidence="3" id="KW-0732">Signal</keyword>
<organism evidence="5">
    <name type="scientific">Aphanomyces stellatus</name>
    <dbReference type="NCBI Taxonomy" id="120398"/>
    <lineage>
        <taxon>Eukaryota</taxon>
        <taxon>Sar</taxon>
        <taxon>Stramenopiles</taxon>
        <taxon>Oomycota</taxon>
        <taxon>Saprolegniomycetes</taxon>
        <taxon>Saprolegniales</taxon>
        <taxon>Verrucalvaceae</taxon>
        <taxon>Aphanomyces</taxon>
    </lineage>
</organism>
<dbReference type="PANTHER" id="PTHR47572">
    <property type="entry name" value="LIPOPROTEIN-RELATED"/>
    <property type="match status" value="1"/>
</dbReference>
<reference evidence="5" key="1">
    <citation type="submission" date="2019-06" db="EMBL/GenBank/DDBJ databases">
        <title>Genomics analysis of Aphanomyces spp. identifies a new class of oomycete effector associated with host adaptation.</title>
        <authorList>
            <person name="Gaulin E."/>
        </authorList>
    </citation>
    <scope>NUCLEOTIDE SEQUENCE</scope>
    <source>
        <strain evidence="5">CBS 578.67</strain>
    </source>
</reference>
<gene>
    <name evidence="5" type="ORF">As57867_019046</name>
</gene>